<keyword evidence="3" id="KW-0732">Signal</keyword>
<feature type="compositionally biased region" description="Low complexity" evidence="2">
    <location>
        <begin position="245"/>
        <end position="261"/>
    </location>
</feature>
<feature type="region of interest" description="Disordered" evidence="2">
    <location>
        <begin position="245"/>
        <end position="297"/>
    </location>
</feature>
<feature type="chain" id="PRO_5040156426" evidence="3">
    <location>
        <begin position="23"/>
        <end position="749"/>
    </location>
</feature>
<keyword evidence="5" id="KW-1185">Reference proteome</keyword>
<reference evidence="4" key="1">
    <citation type="submission" date="2022-01" db="EMBL/GenBank/DDBJ databases">
        <authorList>
            <person name="King R."/>
        </authorList>
    </citation>
    <scope>NUCLEOTIDE SEQUENCE</scope>
</reference>
<organism evidence="4 5">
    <name type="scientific">Ceutorhynchus assimilis</name>
    <name type="common">cabbage seed weevil</name>
    <dbReference type="NCBI Taxonomy" id="467358"/>
    <lineage>
        <taxon>Eukaryota</taxon>
        <taxon>Metazoa</taxon>
        <taxon>Ecdysozoa</taxon>
        <taxon>Arthropoda</taxon>
        <taxon>Hexapoda</taxon>
        <taxon>Insecta</taxon>
        <taxon>Pterygota</taxon>
        <taxon>Neoptera</taxon>
        <taxon>Endopterygota</taxon>
        <taxon>Coleoptera</taxon>
        <taxon>Polyphaga</taxon>
        <taxon>Cucujiformia</taxon>
        <taxon>Curculionidae</taxon>
        <taxon>Ceutorhynchinae</taxon>
        <taxon>Ceutorhynchus</taxon>
    </lineage>
</organism>
<evidence type="ECO:0000313" key="4">
    <source>
        <dbReference type="EMBL" id="CAG9766851.1"/>
    </source>
</evidence>
<evidence type="ECO:0000256" key="2">
    <source>
        <dbReference type="SAM" id="MobiDB-lite"/>
    </source>
</evidence>
<feature type="region of interest" description="Disordered" evidence="2">
    <location>
        <begin position="99"/>
        <end position="119"/>
    </location>
</feature>
<dbReference type="OrthoDB" id="7699626at2759"/>
<name>A0A9N9QIQ6_9CUCU</name>
<feature type="coiled-coil region" evidence="1">
    <location>
        <begin position="368"/>
        <end position="402"/>
    </location>
</feature>
<evidence type="ECO:0000256" key="3">
    <source>
        <dbReference type="SAM" id="SignalP"/>
    </source>
</evidence>
<dbReference type="Proteomes" id="UP001152799">
    <property type="component" value="Chromosome 3"/>
</dbReference>
<evidence type="ECO:0000313" key="5">
    <source>
        <dbReference type="Proteomes" id="UP001152799"/>
    </source>
</evidence>
<protein>
    <submittedName>
        <fullName evidence="4">Uncharacterized protein</fullName>
    </submittedName>
</protein>
<gene>
    <name evidence="4" type="ORF">CEUTPL_LOCUS7423</name>
</gene>
<feature type="signal peptide" evidence="3">
    <location>
        <begin position="1"/>
        <end position="22"/>
    </location>
</feature>
<proteinExistence type="predicted"/>
<evidence type="ECO:0000256" key="1">
    <source>
        <dbReference type="SAM" id="Coils"/>
    </source>
</evidence>
<dbReference type="EMBL" id="OU892279">
    <property type="protein sequence ID" value="CAG9766851.1"/>
    <property type="molecule type" value="Genomic_DNA"/>
</dbReference>
<keyword evidence="1" id="KW-0175">Coiled coil</keyword>
<sequence length="749" mass="84601">MNWIGTSLLLLALITTQTLVSAQDDEDIETTTTIDEVSTDEPSTEENRILLDSKLRTALLQALSEIENEEDDEQTISQAQASAITIIKDADDKESIVKSEDTSEDIQTNDATPTTTIPSSSTQATQVLFQKSEAVQSKSITSLEKIPLDAFKDAEQIITSASNSFLTSNNEDNRHNEHIEVRSVPNRESVLQNEQNSFQANTKTSNFPTLNDISNKESKKPSKFFVEKFSFGKAVDSPTFVRTSYSTSYKTSSSSKVSNSKAENVKTSTSGNNNNNNNEVKAETVTQSTPEISTEENEAKVEQVQFFSAPLVAAFTVHQDEAGQPKKVEPIYKNGLETKKEKVATVQQQTVFAPQPTQTLLQSSSFNTLSLQQKQQILQQELEKLRGQQQNLQSRNNFANVNSNNIGFTQNGFRQAINQNFNHLDPVFTEPDRSVVTKLATIDPSNILSQNSDLFLNRFTANEAILPLQNNNFNQADKPNRQNEVTLVPSITFDPLSEAGKLPKNAQILPNKEPTGFNTIPKVEQQQQNFNFANQQFIQPLPNKESTGFNKQNFVQSNINSFVRPQQNSFVQNNQFANQPQRFLRKEQGTGNFGLNQQNTFSIVPSQQPYQPKIELSYFPDNRFLRQNEAVLAQPQQNFVSQNRFQGFNNFPTQNTNRNRFFRSNLEGTLQNVQQPFNNIPQNTRYYRSNQEATLTSPQNFGFIPQAQNVRILRSNQENTYLSNQNNAYYQTPLLQNYRYSQSFGIPTH</sequence>
<accession>A0A9N9QIQ6</accession>
<dbReference type="AlphaFoldDB" id="A0A9N9QIQ6"/>